<feature type="transmembrane region" description="Helical" evidence="1">
    <location>
        <begin position="49"/>
        <end position="72"/>
    </location>
</feature>
<dbReference type="EMBL" id="CAJOBF010016056">
    <property type="protein sequence ID" value="CAF4352248.1"/>
    <property type="molecule type" value="Genomic_DNA"/>
</dbReference>
<protein>
    <submittedName>
        <fullName evidence="4">Uncharacterized protein</fullName>
    </submittedName>
</protein>
<dbReference type="Proteomes" id="UP000663842">
    <property type="component" value="Unassembled WGS sequence"/>
</dbReference>
<proteinExistence type="predicted"/>
<dbReference type="AlphaFoldDB" id="A0A819N5Y3"/>
<dbReference type="EMBL" id="CAJNRG010005559">
    <property type="protein sequence ID" value="CAF2077846.1"/>
    <property type="molecule type" value="Genomic_DNA"/>
</dbReference>
<feature type="transmembrane region" description="Helical" evidence="1">
    <location>
        <begin position="9"/>
        <end position="29"/>
    </location>
</feature>
<dbReference type="Proteomes" id="UP000663866">
    <property type="component" value="Unassembled WGS sequence"/>
</dbReference>
<feature type="transmembrane region" description="Helical" evidence="1">
    <location>
        <begin position="107"/>
        <end position="129"/>
    </location>
</feature>
<evidence type="ECO:0000313" key="6">
    <source>
        <dbReference type="Proteomes" id="UP000663866"/>
    </source>
</evidence>
<evidence type="ECO:0000313" key="2">
    <source>
        <dbReference type="EMBL" id="CAF2030269.1"/>
    </source>
</evidence>
<keyword evidence="6" id="KW-1185">Reference proteome</keyword>
<accession>A0A819N5Y3</accession>
<feature type="transmembrane region" description="Helical" evidence="1">
    <location>
        <begin position="79"/>
        <end position="101"/>
    </location>
</feature>
<dbReference type="EMBL" id="CAJNRF010001897">
    <property type="protein sequence ID" value="CAF2030269.1"/>
    <property type="molecule type" value="Genomic_DNA"/>
</dbReference>
<gene>
    <name evidence="4" type="ORF">OVN521_LOCUS14396</name>
    <name evidence="5" type="ORF">UXM345_LOCUS36066</name>
    <name evidence="2" type="ORF">WKI299_LOCUS6504</name>
    <name evidence="3" type="ORF">XDN619_LOCUS13952</name>
</gene>
<dbReference type="Proteomes" id="UP000663856">
    <property type="component" value="Unassembled WGS sequence"/>
</dbReference>
<keyword evidence="1" id="KW-0812">Transmembrane</keyword>
<keyword evidence="1" id="KW-1133">Transmembrane helix</keyword>
<evidence type="ECO:0000313" key="3">
    <source>
        <dbReference type="EMBL" id="CAF2077846.1"/>
    </source>
</evidence>
<name>A0A819N5Y3_9BILA</name>
<evidence type="ECO:0000313" key="5">
    <source>
        <dbReference type="EMBL" id="CAF4352248.1"/>
    </source>
</evidence>
<dbReference type="Proteomes" id="UP000663887">
    <property type="component" value="Unassembled WGS sequence"/>
</dbReference>
<organism evidence="4 6">
    <name type="scientific">Rotaria magnacalcarata</name>
    <dbReference type="NCBI Taxonomy" id="392030"/>
    <lineage>
        <taxon>Eukaryota</taxon>
        <taxon>Metazoa</taxon>
        <taxon>Spiralia</taxon>
        <taxon>Gnathifera</taxon>
        <taxon>Rotifera</taxon>
        <taxon>Eurotatoria</taxon>
        <taxon>Bdelloidea</taxon>
        <taxon>Philodinida</taxon>
        <taxon>Philodinidae</taxon>
        <taxon>Rotaria</taxon>
    </lineage>
</organism>
<keyword evidence="1" id="KW-0472">Membrane</keyword>
<reference evidence="4" key="1">
    <citation type="submission" date="2021-02" db="EMBL/GenBank/DDBJ databases">
        <authorList>
            <person name="Nowell W R."/>
        </authorList>
    </citation>
    <scope>NUCLEOTIDE SEQUENCE</scope>
</reference>
<comment type="caution">
    <text evidence="4">The sequence shown here is derived from an EMBL/GenBank/DDBJ whole genome shotgun (WGS) entry which is preliminary data.</text>
</comment>
<evidence type="ECO:0000256" key="1">
    <source>
        <dbReference type="SAM" id="Phobius"/>
    </source>
</evidence>
<dbReference type="EMBL" id="CAJOBG010002182">
    <property type="protein sequence ID" value="CAF3989459.1"/>
    <property type="molecule type" value="Genomic_DNA"/>
</dbReference>
<evidence type="ECO:0000313" key="4">
    <source>
        <dbReference type="EMBL" id="CAF3989459.1"/>
    </source>
</evidence>
<sequence length="146" mass="15889">MEPPNARTILIAILVITSISTLFCLISLATPGWVHISIFSLGHSSTAALSIISLLLLIGCIIVASLILTNVVKHERLPIIFVTLLIVTSIFLLATFGSFFGASFYSYNLMITSFAFTYLSSLLAVYWLLSDQSNGQKSVTPTTQTR</sequence>